<gene>
    <name evidence="2" type="ORF">L207DRAFT_579830</name>
</gene>
<dbReference type="EMBL" id="KZ613942">
    <property type="protein sequence ID" value="PMD42962.1"/>
    <property type="molecule type" value="Genomic_DNA"/>
</dbReference>
<name>A0A2J6RWT3_HYAVF</name>
<dbReference type="Proteomes" id="UP000235786">
    <property type="component" value="Unassembled WGS sequence"/>
</dbReference>
<evidence type="ECO:0000313" key="2">
    <source>
        <dbReference type="EMBL" id="PMD42962.1"/>
    </source>
</evidence>
<feature type="transmembrane region" description="Helical" evidence="1">
    <location>
        <begin position="249"/>
        <end position="272"/>
    </location>
</feature>
<reference evidence="2 3" key="1">
    <citation type="submission" date="2016-04" db="EMBL/GenBank/DDBJ databases">
        <title>A degradative enzymes factory behind the ericoid mycorrhizal symbiosis.</title>
        <authorList>
            <consortium name="DOE Joint Genome Institute"/>
            <person name="Martino E."/>
            <person name="Morin E."/>
            <person name="Grelet G."/>
            <person name="Kuo A."/>
            <person name="Kohler A."/>
            <person name="Daghino S."/>
            <person name="Barry K."/>
            <person name="Choi C."/>
            <person name="Cichocki N."/>
            <person name="Clum A."/>
            <person name="Copeland A."/>
            <person name="Hainaut M."/>
            <person name="Haridas S."/>
            <person name="Labutti K."/>
            <person name="Lindquist E."/>
            <person name="Lipzen A."/>
            <person name="Khouja H.-R."/>
            <person name="Murat C."/>
            <person name="Ohm R."/>
            <person name="Olson A."/>
            <person name="Spatafora J."/>
            <person name="Veneault-Fourrey C."/>
            <person name="Henrissat B."/>
            <person name="Grigoriev I."/>
            <person name="Martin F."/>
            <person name="Perotto S."/>
        </authorList>
    </citation>
    <scope>NUCLEOTIDE SEQUENCE [LARGE SCALE GENOMIC DNA]</scope>
    <source>
        <strain evidence="2 3">F</strain>
    </source>
</reference>
<dbReference type="OrthoDB" id="3525430at2759"/>
<proteinExistence type="predicted"/>
<feature type="transmembrane region" description="Helical" evidence="1">
    <location>
        <begin position="330"/>
        <end position="357"/>
    </location>
</feature>
<keyword evidence="3" id="KW-1185">Reference proteome</keyword>
<sequence length="486" mass="53388">MPFWFHPSPMPASIISSLVLEVPVWNSFTPTNTRTIPTDAAGFFSALAPAVPACVDSTPSLCPTLYAAVTECWSSAASPECFCSNITQSTCTQICNSGEEPEAYIHWVTSACNQSSNSETEIPPPQFASWADENYFRTLAQEHLLPWNWTVQYDPKDDHRPPSSRKPKPCPSTFSKLGSFALINLLVLTCTLVFFRRTVIYKLTCHKCGRPGSPMWLFTGTLSAGLLVASNCANAVIVRSTPGYSSVPVAQLMLLWCSRPRISWVAVLLIWVQKEQSMYFALGASALVSEAILQTLTAVYLGQTVHFASSNGYYVYSSPVCGVPNGSDALIMYIGALIWDISVGAAILQIILSFLGVGKIFKKLGKKTAALPRGVAQNAETAFCRRLMIKFSRSLPRAWDFFRMHALAVLRRQQIAYSAVTSGNTAVTTAVHGRIVFGITGAQLALQTAAWENELHNMGLSIASMMRMQRVVRWMVLPFLGTVRRK</sequence>
<keyword evidence="1" id="KW-0472">Membrane</keyword>
<keyword evidence="1" id="KW-1133">Transmembrane helix</keyword>
<accession>A0A2J6RWT3</accession>
<feature type="transmembrane region" description="Helical" evidence="1">
    <location>
        <begin position="216"/>
        <end position="237"/>
    </location>
</feature>
<dbReference type="AlphaFoldDB" id="A0A2J6RWT3"/>
<feature type="transmembrane region" description="Helical" evidence="1">
    <location>
        <begin position="279"/>
        <end position="301"/>
    </location>
</feature>
<protein>
    <submittedName>
        <fullName evidence="2">Uncharacterized protein</fullName>
    </submittedName>
</protein>
<organism evidence="2 3">
    <name type="scientific">Hyaloscypha variabilis (strain UAMH 11265 / GT02V1 / F)</name>
    <name type="common">Meliniomyces variabilis</name>
    <dbReference type="NCBI Taxonomy" id="1149755"/>
    <lineage>
        <taxon>Eukaryota</taxon>
        <taxon>Fungi</taxon>
        <taxon>Dikarya</taxon>
        <taxon>Ascomycota</taxon>
        <taxon>Pezizomycotina</taxon>
        <taxon>Leotiomycetes</taxon>
        <taxon>Helotiales</taxon>
        <taxon>Hyaloscyphaceae</taxon>
        <taxon>Hyaloscypha</taxon>
        <taxon>Hyaloscypha variabilis</taxon>
    </lineage>
</organism>
<feature type="transmembrane region" description="Helical" evidence="1">
    <location>
        <begin position="177"/>
        <end position="195"/>
    </location>
</feature>
<keyword evidence="1" id="KW-0812">Transmembrane</keyword>
<evidence type="ECO:0000256" key="1">
    <source>
        <dbReference type="SAM" id="Phobius"/>
    </source>
</evidence>
<evidence type="ECO:0000313" key="3">
    <source>
        <dbReference type="Proteomes" id="UP000235786"/>
    </source>
</evidence>